<keyword evidence="4" id="KW-1003">Cell membrane</keyword>
<dbReference type="InterPro" id="IPR051163">
    <property type="entry name" value="Sodium:Solute_Symporter_SSF"/>
</dbReference>
<dbReference type="InterPro" id="IPR001734">
    <property type="entry name" value="Na/solute_symporter"/>
</dbReference>
<dbReference type="PROSITE" id="PS50283">
    <property type="entry name" value="NA_SOLUT_SYMP_3"/>
    <property type="match status" value="1"/>
</dbReference>
<dbReference type="NCBIfam" id="TIGR00813">
    <property type="entry name" value="sss"/>
    <property type="match status" value="1"/>
</dbReference>
<protein>
    <submittedName>
        <fullName evidence="13">Sodium/solute symporter</fullName>
    </submittedName>
</protein>
<evidence type="ECO:0000313" key="13">
    <source>
        <dbReference type="EMBL" id="MCQ3830964.1"/>
    </source>
</evidence>
<dbReference type="PANTHER" id="PTHR42985">
    <property type="entry name" value="SODIUM-COUPLED MONOCARBOXYLATE TRANSPORTER"/>
    <property type="match status" value="1"/>
</dbReference>
<keyword evidence="6 12" id="KW-1133">Transmembrane helix</keyword>
<comment type="caution">
    <text evidence="13">The sequence shown here is derived from an EMBL/GenBank/DDBJ whole genome shotgun (WGS) entry which is preliminary data.</text>
</comment>
<keyword evidence="10" id="KW-0739">Sodium transport</keyword>
<organism evidence="13 14">
    <name type="scientific">Microbulbifer elongatus</name>
    <dbReference type="NCBI Taxonomy" id="86173"/>
    <lineage>
        <taxon>Bacteria</taxon>
        <taxon>Pseudomonadati</taxon>
        <taxon>Pseudomonadota</taxon>
        <taxon>Gammaproteobacteria</taxon>
        <taxon>Cellvibrionales</taxon>
        <taxon>Microbulbiferaceae</taxon>
        <taxon>Microbulbifer</taxon>
    </lineage>
</organism>
<accession>A0ABT1P4D4</accession>
<keyword evidence="7" id="KW-0915">Sodium</keyword>
<proteinExistence type="inferred from homology"/>
<evidence type="ECO:0000256" key="7">
    <source>
        <dbReference type="ARBA" id="ARBA00023053"/>
    </source>
</evidence>
<evidence type="ECO:0000256" key="5">
    <source>
        <dbReference type="ARBA" id="ARBA00022692"/>
    </source>
</evidence>
<feature type="transmembrane region" description="Helical" evidence="12">
    <location>
        <begin position="6"/>
        <end position="27"/>
    </location>
</feature>
<keyword evidence="9 12" id="KW-0472">Membrane</keyword>
<evidence type="ECO:0000256" key="12">
    <source>
        <dbReference type="SAM" id="Phobius"/>
    </source>
</evidence>
<keyword evidence="14" id="KW-1185">Reference proteome</keyword>
<comment type="subcellular location">
    <subcellularLocation>
        <location evidence="1">Cell membrane</location>
        <topology evidence="1">Multi-pass membrane protein</topology>
    </subcellularLocation>
</comment>
<feature type="transmembrane region" description="Helical" evidence="12">
    <location>
        <begin position="277"/>
        <end position="303"/>
    </location>
</feature>
<feature type="transmembrane region" description="Helical" evidence="12">
    <location>
        <begin position="443"/>
        <end position="462"/>
    </location>
</feature>
<dbReference type="RefSeq" id="WP_255875871.1">
    <property type="nucleotide sequence ID" value="NZ_JACASI010000043.1"/>
</dbReference>
<name>A0ABT1P4D4_9GAMM</name>
<evidence type="ECO:0000256" key="8">
    <source>
        <dbReference type="ARBA" id="ARBA00023065"/>
    </source>
</evidence>
<dbReference type="EMBL" id="JACASI010000043">
    <property type="protein sequence ID" value="MCQ3830964.1"/>
    <property type="molecule type" value="Genomic_DNA"/>
</dbReference>
<keyword evidence="8" id="KW-0406">Ion transport</keyword>
<dbReference type="CDD" id="cd11494">
    <property type="entry name" value="SLC5sbd_NIS-like_u2"/>
    <property type="match status" value="1"/>
</dbReference>
<feature type="transmembrane region" description="Helical" evidence="12">
    <location>
        <begin position="126"/>
        <end position="149"/>
    </location>
</feature>
<dbReference type="Pfam" id="PF00474">
    <property type="entry name" value="SSF"/>
    <property type="match status" value="1"/>
</dbReference>
<evidence type="ECO:0000256" key="2">
    <source>
        <dbReference type="ARBA" id="ARBA00006434"/>
    </source>
</evidence>
<evidence type="ECO:0000256" key="1">
    <source>
        <dbReference type="ARBA" id="ARBA00004651"/>
    </source>
</evidence>
<comment type="similarity">
    <text evidence="2 11">Belongs to the sodium:solute symporter (SSF) (TC 2.A.21) family.</text>
</comment>
<reference evidence="13" key="1">
    <citation type="thesis" date="2020" institute="Technische Universitat Dresden" country="Dresden, Germany">
        <title>The Agarolytic System of Microbulbifer elongatus PORT2, Isolated from Batu Karas, Pangandaran West Java Indonesia.</title>
        <authorList>
            <person name="Anggraeni S.R."/>
        </authorList>
    </citation>
    <scope>NUCLEOTIDE SEQUENCE</scope>
    <source>
        <strain evidence="13">PORT2</strain>
    </source>
</reference>
<feature type="transmembrane region" description="Helical" evidence="12">
    <location>
        <begin position="237"/>
        <end position="256"/>
    </location>
</feature>
<evidence type="ECO:0000256" key="9">
    <source>
        <dbReference type="ARBA" id="ARBA00023136"/>
    </source>
</evidence>
<evidence type="ECO:0000256" key="6">
    <source>
        <dbReference type="ARBA" id="ARBA00022989"/>
    </source>
</evidence>
<evidence type="ECO:0000256" key="11">
    <source>
        <dbReference type="RuleBase" id="RU362091"/>
    </source>
</evidence>
<feature type="transmembrane region" description="Helical" evidence="12">
    <location>
        <begin position="185"/>
        <end position="203"/>
    </location>
</feature>
<keyword evidence="5 12" id="KW-0812">Transmembrane</keyword>
<evidence type="ECO:0000256" key="3">
    <source>
        <dbReference type="ARBA" id="ARBA00022448"/>
    </source>
</evidence>
<feature type="transmembrane region" description="Helical" evidence="12">
    <location>
        <begin position="89"/>
        <end position="114"/>
    </location>
</feature>
<sequence>MTQSIAWIDWLVIVAYCVGLLAMAYWLSRRQHSREDYYVAGRNVGPWPVGLSIMATQCSTNSILGAPAFVAFTAGGGLLWLQYELAVPLAMIVLILFVMPLFRHLKLVSVYAYLEQRFDLPSRLTLSGLFLFVRAFATAVTVYSIALVIDLITGLGFTASVLLLGAFTVLYDVLGGIRGVIYSDVIQLLILTAMLLVVLIFLVEASGGFGEMWQAFSSERKSTLDFAHHGFGDGQTFAFWPMLFGGLFLYVSYYGCDQSQVQRQLSTRNIDATNNALLINGVLRFPLVFLYCLVGVGIAVFAARHPEFIAALPDSGDGPEYNLSVPLYMIHALPVGLVGLSLVALFAAAMSSLDSVLNSLSATTMEDYVRRFHRGSWSARRELVLSRLITALWGGVTLIMAFFVGDIAPTVLEAINKIGSLANGPILAVFALGFIAKDVCGRHVIVGLLGGIAVNGGCWLFLPDVSWLWWNVIGFLVTAVLALLLSFVWQCTDDGTSRRALDRRENVDGEFIDGARLNRDLYERAIQSHLRREARFDWYRRSLWLLVWFGALLALLMIISS</sequence>
<dbReference type="PANTHER" id="PTHR42985:SF40">
    <property type="entry name" value="LD47995P-RELATED"/>
    <property type="match status" value="1"/>
</dbReference>
<evidence type="ECO:0000313" key="14">
    <source>
        <dbReference type="Proteomes" id="UP001205566"/>
    </source>
</evidence>
<keyword evidence="3" id="KW-0813">Transport</keyword>
<dbReference type="Proteomes" id="UP001205566">
    <property type="component" value="Unassembled WGS sequence"/>
</dbReference>
<evidence type="ECO:0000256" key="4">
    <source>
        <dbReference type="ARBA" id="ARBA00022475"/>
    </source>
</evidence>
<feature type="transmembrane region" description="Helical" evidence="12">
    <location>
        <begin position="155"/>
        <end position="173"/>
    </location>
</feature>
<feature type="transmembrane region" description="Helical" evidence="12">
    <location>
        <begin position="63"/>
        <end position="83"/>
    </location>
</feature>
<feature type="transmembrane region" description="Helical" evidence="12">
    <location>
        <begin position="417"/>
        <end position="436"/>
    </location>
</feature>
<feature type="transmembrane region" description="Helical" evidence="12">
    <location>
        <begin position="468"/>
        <end position="489"/>
    </location>
</feature>
<dbReference type="InterPro" id="IPR038377">
    <property type="entry name" value="Na/Glc_symporter_sf"/>
</dbReference>
<evidence type="ECO:0000256" key="10">
    <source>
        <dbReference type="ARBA" id="ARBA00023201"/>
    </source>
</evidence>
<feature type="transmembrane region" description="Helical" evidence="12">
    <location>
        <begin position="384"/>
        <end position="405"/>
    </location>
</feature>
<gene>
    <name evidence="13" type="ORF">HXX02_16110</name>
</gene>
<feature type="transmembrane region" description="Helical" evidence="12">
    <location>
        <begin position="542"/>
        <end position="560"/>
    </location>
</feature>
<feature type="transmembrane region" description="Helical" evidence="12">
    <location>
        <begin position="323"/>
        <end position="349"/>
    </location>
</feature>
<dbReference type="Gene3D" id="1.20.1730.10">
    <property type="entry name" value="Sodium/glucose cotransporter"/>
    <property type="match status" value="1"/>
</dbReference>